<dbReference type="AlphaFoldDB" id="B8B3B0"/>
<evidence type="ECO:0000313" key="3">
    <source>
        <dbReference type="Proteomes" id="UP000007015"/>
    </source>
</evidence>
<dbReference type="Gramene" id="BGIOSGA021114-TA">
    <property type="protein sequence ID" value="BGIOSGA021114-PA"/>
    <property type="gene ID" value="BGIOSGA021114"/>
</dbReference>
<sequence length="115" mass="12423">MHGAIGQAMKREDLFVKLDVTNTIEHGLDDIVDHLPPVRGNDRDGDIVYPSRVLCPSLPQATLSPFNATAAMGLGTCREIAPVNGHTLLKKMKTTLAPSDVEEDDLDSAQDENEG</sequence>
<keyword evidence="3" id="KW-1185">Reference proteome</keyword>
<evidence type="ECO:0000313" key="2">
    <source>
        <dbReference type="EMBL" id="EEC80747.1"/>
    </source>
</evidence>
<gene>
    <name evidence="2" type="ORF">OsI_23230</name>
</gene>
<accession>B8B3B0</accession>
<dbReference type="Proteomes" id="UP000007015">
    <property type="component" value="Chromosome 6"/>
</dbReference>
<dbReference type="EMBL" id="CM000131">
    <property type="protein sequence ID" value="EEC80747.1"/>
    <property type="molecule type" value="Genomic_DNA"/>
</dbReference>
<feature type="region of interest" description="Disordered" evidence="1">
    <location>
        <begin position="95"/>
        <end position="115"/>
    </location>
</feature>
<proteinExistence type="predicted"/>
<name>B8B3B0_ORYSI</name>
<dbReference type="HOGENOM" id="CLU_2112953_0_0_1"/>
<protein>
    <submittedName>
        <fullName evidence="2">Uncharacterized protein</fullName>
    </submittedName>
</protein>
<feature type="compositionally biased region" description="Acidic residues" evidence="1">
    <location>
        <begin position="100"/>
        <end position="115"/>
    </location>
</feature>
<evidence type="ECO:0000256" key="1">
    <source>
        <dbReference type="SAM" id="MobiDB-lite"/>
    </source>
</evidence>
<reference evidence="2 3" key="1">
    <citation type="journal article" date="2005" name="PLoS Biol.">
        <title>The genomes of Oryza sativa: a history of duplications.</title>
        <authorList>
            <person name="Yu J."/>
            <person name="Wang J."/>
            <person name="Lin W."/>
            <person name="Li S."/>
            <person name="Li H."/>
            <person name="Zhou J."/>
            <person name="Ni P."/>
            <person name="Dong W."/>
            <person name="Hu S."/>
            <person name="Zeng C."/>
            <person name="Zhang J."/>
            <person name="Zhang Y."/>
            <person name="Li R."/>
            <person name="Xu Z."/>
            <person name="Li S."/>
            <person name="Li X."/>
            <person name="Zheng H."/>
            <person name="Cong L."/>
            <person name="Lin L."/>
            <person name="Yin J."/>
            <person name="Geng J."/>
            <person name="Li G."/>
            <person name="Shi J."/>
            <person name="Liu J."/>
            <person name="Lv H."/>
            <person name="Li J."/>
            <person name="Wang J."/>
            <person name="Deng Y."/>
            <person name="Ran L."/>
            <person name="Shi X."/>
            <person name="Wang X."/>
            <person name="Wu Q."/>
            <person name="Li C."/>
            <person name="Ren X."/>
            <person name="Wang J."/>
            <person name="Wang X."/>
            <person name="Li D."/>
            <person name="Liu D."/>
            <person name="Zhang X."/>
            <person name="Ji Z."/>
            <person name="Zhao W."/>
            <person name="Sun Y."/>
            <person name="Zhang Z."/>
            <person name="Bao J."/>
            <person name="Han Y."/>
            <person name="Dong L."/>
            <person name="Ji J."/>
            <person name="Chen P."/>
            <person name="Wu S."/>
            <person name="Liu J."/>
            <person name="Xiao Y."/>
            <person name="Bu D."/>
            <person name="Tan J."/>
            <person name="Yang L."/>
            <person name="Ye C."/>
            <person name="Zhang J."/>
            <person name="Xu J."/>
            <person name="Zhou Y."/>
            <person name="Yu Y."/>
            <person name="Zhang B."/>
            <person name="Zhuang S."/>
            <person name="Wei H."/>
            <person name="Liu B."/>
            <person name="Lei M."/>
            <person name="Yu H."/>
            <person name="Li Y."/>
            <person name="Xu H."/>
            <person name="Wei S."/>
            <person name="He X."/>
            <person name="Fang L."/>
            <person name="Zhang Z."/>
            <person name="Zhang Y."/>
            <person name="Huang X."/>
            <person name="Su Z."/>
            <person name="Tong W."/>
            <person name="Li J."/>
            <person name="Tong Z."/>
            <person name="Li S."/>
            <person name="Ye J."/>
            <person name="Wang L."/>
            <person name="Fang L."/>
            <person name="Lei T."/>
            <person name="Chen C."/>
            <person name="Chen H."/>
            <person name="Xu Z."/>
            <person name="Li H."/>
            <person name="Huang H."/>
            <person name="Zhang F."/>
            <person name="Xu H."/>
            <person name="Li N."/>
            <person name="Zhao C."/>
            <person name="Li S."/>
            <person name="Dong L."/>
            <person name="Huang Y."/>
            <person name="Li L."/>
            <person name="Xi Y."/>
            <person name="Qi Q."/>
            <person name="Li W."/>
            <person name="Zhang B."/>
            <person name="Hu W."/>
            <person name="Zhang Y."/>
            <person name="Tian X."/>
            <person name="Jiao Y."/>
            <person name="Liang X."/>
            <person name="Jin J."/>
            <person name="Gao L."/>
            <person name="Zheng W."/>
            <person name="Hao B."/>
            <person name="Liu S."/>
            <person name="Wang W."/>
            <person name="Yuan L."/>
            <person name="Cao M."/>
            <person name="McDermott J."/>
            <person name="Samudrala R."/>
            <person name="Wang J."/>
            <person name="Wong G.K."/>
            <person name="Yang H."/>
        </authorList>
    </citation>
    <scope>NUCLEOTIDE SEQUENCE [LARGE SCALE GENOMIC DNA]</scope>
    <source>
        <strain evidence="3">cv. 93-11</strain>
    </source>
</reference>
<organism evidence="2 3">
    <name type="scientific">Oryza sativa subsp. indica</name>
    <name type="common">Rice</name>
    <dbReference type="NCBI Taxonomy" id="39946"/>
    <lineage>
        <taxon>Eukaryota</taxon>
        <taxon>Viridiplantae</taxon>
        <taxon>Streptophyta</taxon>
        <taxon>Embryophyta</taxon>
        <taxon>Tracheophyta</taxon>
        <taxon>Spermatophyta</taxon>
        <taxon>Magnoliopsida</taxon>
        <taxon>Liliopsida</taxon>
        <taxon>Poales</taxon>
        <taxon>Poaceae</taxon>
        <taxon>BOP clade</taxon>
        <taxon>Oryzoideae</taxon>
        <taxon>Oryzeae</taxon>
        <taxon>Oryzinae</taxon>
        <taxon>Oryza</taxon>
        <taxon>Oryza sativa</taxon>
    </lineage>
</organism>